<accession>A0A1M7ZVH2</accession>
<evidence type="ECO:0000313" key="2">
    <source>
        <dbReference type="Proteomes" id="UP000184611"/>
    </source>
</evidence>
<dbReference type="AlphaFoldDB" id="A0A1M7ZVH2"/>
<dbReference type="Proteomes" id="UP000184611">
    <property type="component" value="Unassembled WGS sequence"/>
</dbReference>
<name>A0A1M7ZVH2_9FLAO</name>
<proteinExistence type="predicted"/>
<evidence type="ECO:0000313" key="1">
    <source>
        <dbReference type="EMBL" id="SHO72872.1"/>
    </source>
</evidence>
<keyword evidence="2" id="KW-1185">Reference proteome</keyword>
<dbReference type="STRING" id="416016.SAMN05443547_1216"/>
<dbReference type="RefSeq" id="WP_073582518.1">
    <property type="nucleotide sequence ID" value="NZ_CBCSEA010000015.1"/>
</dbReference>
<gene>
    <name evidence="1" type="ORF">SAMN05443547_1216</name>
</gene>
<organism evidence="1 2">
    <name type="scientific">Flavobacterium cucumis</name>
    <dbReference type="NCBI Taxonomy" id="416016"/>
    <lineage>
        <taxon>Bacteria</taxon>
        <taxon>Pseudomonadati</taxon>
        <taxon>Bacteroidota</taxon>
        <taxon>Flavobacteriia</taxon>
        <taxon>Flavobacteriales</taxon>
        <taxon>Flavobacteriaceae</taxon>
        <taxon>Flavobacterium</taxon>
    </lineage>
</organism>
<dbReference type="OrthoDB" id="1368412at2"/>
<dbReference type="EMBL" id="FRYK01000002">
    <property type="protein sequence ID" value="SHO72872.1"/>
    <property type="molecule type" value="Genomic_DNA"/>
</dbReference>
<protein>
    <submittedName>
        <fullName evidence="1">Uncharacterized protein</fullName>
    </submittedName>
</protein>
<reference evidence="2" key="1">
    <citation type="submission" date="2016-12" db="EMBL/GenBank/DDBJ databases">
        <authorList>
            <person name="Varghese N."/>
            <person name="Submissions S."/>
        </authorList>
    </citation>
    <scope>NUCLEOTIDE SEQUENCE [LARGE SCALE GENOMIC DNA]</scope>
    <source>
        <strain evidence="2">DSM 18830</strain>
    </source>
</reference>
<sequence length="81" mass="9659">MSASNINQTEKKKFPYSCDKKKLFEMYALDMTSRQIRNGINAIIKENRGLPKFGKVMPRQIWHKELIEFMETYGLPRNYEL</sequence>